<organism evidence="3">
    <name type="scientific">gut metagenome</name>
    <dbReference type="NCBI Taxonomy" id="749906"/>
    <lineage>
        <taxon>unclassified sequences</taxon>
        <taxon>metagenomes</taxon>
        <taxon>organismal metagenomes</taxon>
    </lineage>
</organism>
<dbReference type="PANTHER" id="PTHR43575:SF1">
    <property type="entry name" value="PROTEIN ABCI7, CHLOROPLASTIC"/>
    <property type="match status" value="1"/>
</dbReference>
<dbReference type="InterPro" id="IPR055346">
    <property type="entry name" value="Fe-S_cluster_assembly_SufBD"/>
</dbReference>
<dbReference type="InterPro" id="IPR011542">
    <property type="entry name" value="SUF_FeS_clus_asmbl_SufD"/>
</dbReference>
<dbReference type="GO" id="GO:0016226">
    <property type="term" value="P:iron-sulfur cluster assembly"/>
    <property type="evidence" value="ECO:0007669"/>
    <property type="project" value="InterPro"/>
</dbReference>
<dbReference type="Pfam" id="PF19295">
    <property type="entry name" value="SufBD_N"/>
    <property type="match status" value="1"/>
</dbReference>
<dbReference type="PANTHER" id="PTHR43575">
    <property type="entry name" value="PROTEIN ABCI7, CHLOROPLASTIC"/>
    <property type="match status" value="1"/>
</dbReference>
<dbReference type="InterPro" id="IPR045595">
    <property type="entry name" value="SufBD_N"/>
</dbReference>
<reference evidence="3" key="1">
    <citation type="journal article" date="2012" name="PLoS ONE">
        <title>Gene sets for utilization of primary and secondary nutrition supplies in the distal gut of endangered iberian lynx.</title>
        <authorList>
            <person name="Alcaide M."/>
            <person name="Messina E."/>
            <person name="Richter M."/>
            <person name="Bargiela R."/>
            <person name="Peplies J."/>
            <person name="Huws S.A."/>
            <person name="Newbold C.J."/>
            <person name="Golyshin P.N."/>
            <person name="Simon M.A."/>
            <person name="Lopez G."/>
            <person name="Yakimov M.M."/>
            <person name="Ferrer M."/>
        </authorList>
    </citation>
    <scope>NUCLEOTIDE SEQUENCE</scope>
</reference>
<dbReference type="InterPro" id="IPR000825">
    <property type="entry name" value="SUF_FeS_clus_asmbl_SufBD_core"/>
</dbReference>
<evidence type="ECO:0000313" key="3">
    <source>
        <dbReference type="EMBL" id="EJX10315.1"/>
    </source>
</evidence>
<gene>
    <name evidence="3" type="ORF">EVA_01504</name>
</gene>
<proteinExistence type="predicted"/>
<sequence>MNSHQQYLDLYEAHLSLLAQGSCAALNAPRAEAARLLALQGLPGRKVERYKYTSAEEAFAPDYGMNLKRLMPNVNPYEAYKCNVPNLSTSLFFVVNDTPYPAPACSRTLLPEGVIVDSLCHVAATRPDLLDRYYNQAAATDRDFRTGHDGVTLLNTMLAQDGLFIYLPKGTELKAPIQVVNVSAARMDTLSIRRVLIVAEANVKGSILFCDHVEGTARYLTTQVVEVFAGTDSQLNLYSIEETHSNNTRFSTLYTECEARSQVSVDGITLTCGQSRNRIDVRLKGEEAKAELYGAVIADAEQRVDHNLLVEHLVPKCTSEMLYKYVLDGKSTGAFAGKVYVAPGAQQTASLQTNANLCASDDARAYSQPMLEIYADDVKCNHGSTVGKLDETALFYMRQRGIPESEARLLLQHAFVNEVLRHVQIPHLYERLSHLVELRFQGELNRCKGCKMCKSPAED</sequence>
<comment type="caution">
    <text evidence="3">The sequence shown here is derived from an EMBL/GenBank/DDBJ whole genome shotgun (WGS) entry which is preliminary data.</text>
</comment>
<dbReference type="NCBIfam" id="TIGR01981">
    <property type="entry name" value="sufD"/>
    <property type="match status" value="1"/>
</dbReference>
<accession>J9H7R8</accession>
<name>J9H7R8_9ZZZZ</name>
<dbReference type="SUPFAM" id="SSF101960">
    <property type="entry name" value="Stabilizer of iron transporter SufD"/>
    <property type="match status" value="1"/>
</dbReference>
<protein>
    <submittedName>
        <fullName evidence="3">FeS assembly protein SufD</fullName>
    </submittedName>
</protein>
<feature type="domain" description="SUF system FeS cluster assembly SufBD N-terminal" evidence="2">
    <location>
        <begin position="1"/>
        <end position="179"/>
    </location>
</feature>
<dbReference type="AlphaFoldDB" id="J9H7R8"/>
<dbReference type="InterPro" id="IPR037284">
    <property type="entry name" value="SUF_FeS_clus_asmbl_SufBD_sf"/>
</dbReference>
<evidence type="ECO:0000259" key="2">
    <source>
        <dbReference type="Pfam" id="PF19295"/>
    </source>
</evidence>
<dbReference type="Pfam" id="PF01458">
    <property type="entry name" value="SUFBD_core"/>
    <property type="match status" value="1"/>
</dbReference>
<feature type="domain" description="SUF system FeS cluster assembly SufBD core" evidence="1">
    <location>
        <begin position="188"/>
        <end position="415"/>
    </location>
</feature>
<evidence type="ECO:0000259" key="1">
    <source>
        <dbReference type="Pfam" id="PF01458"/>
    </source>
</evidence>
<dbReference type="EMBL" id="AMCI01000209">
    <property type="protein sequence ID" value="EJX10315.1"/>
    <property type="molecule type" value="Genomic_DNA"/>
</dbReference>